<dbReference type="GO" id="GO:0008146">
    <property type="term" value="F:sulfotransferase activity"/>
    <property type="evidence" value="ECO:0007669"/>
    <property type="project" value="InterPro"/>
</dbReference>
<protein>
    <recommendedName>
        <fullName evidence="3">Sulfotransferase domain-containing protein</fullName>
    </recommendedName>
</protein>
<dbReference type="SUPFAM" id="SSF52540">
    <property type="entry name" value="P-loop containing nucleoside triphosphate hydrolases"/>
    <property type="match status" value="1"/>
</dbReference>
<evidence type="ECO:0000256" key="2">
    <source>
        <dbReference type="ARBA" id="ARBA00022679"/>
    </source>
</evidence>
<dbReference type="PANTHER" id="PTHR11783">
    <property type="entry name" value="SULFOTRANSFERASE SULT"/>
    <property type="match status" value="1"/>
</dbReference>
<dbReference type="AlphaFoldDB" id="A0A382IWK6"/>
<proteinExistence type="inferred from homology"/>
<evidence type="ECO:0000256" key="1">
    <source>
        <dbReference type="ARBA" id="ARBA00005771"/>
    </source>
</evidence>
<feature type="domain" description="Sulfotransferase" evidence="3">
    <location>
        <begin position="16"/>
        <end position="134"/>
    </location>
</feature>
<accession>A0A382IWK6</accession>
<dbReference type="EMBL" id="UINC01069980">
    <property type="protein sequence ID" value="SVC03775.1"/>
    <property type="molecule type" value="Genomic_DNA"/>
</dbReference>
<reference evidence="4" key="1">
    <citation type="submission" date="2018-05" db="EMBL/GenBank/DDBJ databases">
        <authorList>
            <person name="Lanie J.A."/>
            <person name="Ng W.-L."/>
            <person name="Kazmierczak K.M."/>
            <person name="Andrzejewski T.M."/>
            <person name="Davidsen T.M."/>
            <person name="Wayne K.J."/>
            <person name="Tettelin H."/>
            <person name="Glass J.I."/>
            <person name="Rusch D."/>
            <person name="Podicherti R."/>
            <person name="Tsui H.-C.T."/>
            <person name="Winkler M.E."/>
        </authorList>
    </citation>
    <scope>NUCLEOTIDE SEQUENCE</scope>
</reference>
<sequence length="137" mass="16535">HITYVKGNLMPEFILSWKSHFLSWKYFLKENKNLGLIIKYEDMVQNPKETFLDILKFFQTKINFEIDIKKFTNAVDAIQFNKLKQLEKQISFNEKSYSAKSFFRKGIVDEWKSVLPKSILKNIEKNFNEEMRKLHYV</sequence>
<dbReference type="InterPro" id="IPR000863">
    <property type="entry name" value="Sulfotransferase_dom"/>
</dbReference>
<evidence type="ECO:0000313" key="4">
    <source>
        <dbReference type="EMBL" id="SVC03775.1"/>
    </source>
</evidence>
<keyword evidence="2" id="KW-0808">Transferase</keyword>
<feature type="non-terminal residue" evidence="4">
    <location>
        <position position="1"/>
    </location>
</feature>
<dbReference type="InterPro" id="IPR027417">
    <property type="entry name" value="P-loop_NTPase"/>
</dbReference>
<comment type="similarity">
    <text evidence="1">Belongs to the sulfotransferase 1 family.</text>
</comment>
<gene>
    <name evidence="4" type="ORF">METZ01_LOCUS256629</name>
</gene>
<organism evidence="4">
    <name type="scientific">marine metagenome</name>
    <dbReference type="NCBI Taxonomy" id="408172"/>
    <lineage>
        <taxon>unclassified sequences</taxon>
        <taxon>metagenomes</taxon>
        <taxon>ecological metagenomes</taxon>
    </lineage>
</organism>
<name>A0A382IWK6_9ZZZZ</name>
<evidence type="ECO:0000259" key="3">
    <source>
        <dbReference type="Pfam" id="PF00685"/>
    </source>
</evidence>
<dbReference type="Gene3D" id="3.40.50.300">
    <property type="entry name" value="P-loop containing nucleotide triphosphate hydrolases"/>
    <property type="match status" value="1"/>
</dbReference>
<dbReference type="Pfam" id="PF00685">
    <property type="entry name" value="Sulfotransfer_1"/>
    <property type="match status" value="1"/>
</dbReference>